<dbReference type="AlphaFoldDB" id="E4WTF0"/>
<reference evidence="2" key="1">
    <citation type="journal article" date="2010" name="Science">
        <title>Plasticity of animal genome architecture unmasked by rapid evolution of a pelagic tunicate.</title>
        <authorList>
            <person name="Denoeud F."/>
            <person name="Henriet S."/>
            <person name="Mungpakdee S."/>
            <person name="Aury J.M."/>
            <person name="Da Silva C."/>
            <person name="Brinkmann H."/>
            <person name="Mikhaleva J."/>
            <person name="Olsen L.C."/>
            <person name="Jubin C."/>
            <person name="Canestro C."/>
            <person name="Bouquet J.M."/>
            <person name="Danks G."/>
            <person name="Poulain J."/>
            <person name="Campsteijn C."/>
            <person name="Adamski M."/>
            <person name="Cross I."/>
            <person name="Yadetie F."/>
            <person name="Muffato M."/>
            <person name="Louis A."/>
            <person name="Butcher S."/>
            <person name="Tsagkogeorga G."/>
            <person name="Konrad A."/>
            <person name="Singh S."/>
            <person name="Jensen M.F."/>
            <person name="Cong E.H."/>
            <person name="Eikeseth-Otteraa H."/>
            <person name="Noel B."/>
            <person name="Anthouard V."/>
            <person name="Porcel B.M."/>
            <person name="Kachouri-Lafond R."/>
            <person name="Nishino A."/>
            <person name="Ugolini M."/>
            <person name="Chourrout P."/>
            <person name="Nishida H."/>
            <person name="Aasland R."/>
            <person name="Huzurbazar S."/>
            <person name="Westhof E."/>
            <person name="Delsuc F."/>
            <person name="Lehrach H."/>
            <person name="Reinhardt R."/>
            <person name="Weissenbach J."/>
            <person name="Roy S.W."/>
            <person name="Artiguenave F."/>
            <person name="Postlethwait J.H."/>
            <person name="Manak J.R."/>
            <person name="Thompson E.M."/>
            <person name="Jaillon O."/>
            <person name="Du Pasquier L."/>
            <person name="Boudinot P."/>
            <person name="Liberles D.A."/>
            <person name="Volff J.N."/>
            <person name="Philippe H."/>
            <person name="Lenhard B."/>
            <person name="Roest Crollius H."/>
            <person name="Wincker P."/>
            <person name="Chourrout D."/>
        </authorList>
    </citation>
    <scope>NUCLEOTIDE SEQUENCE [LARGE SCALE GENOMIC DNA]</scope>
</reference>
<evidence type="ECO:0008006" key="4">
    <source>
        <dbReference type="Google" id="ProtNLM"/>
    </source>
</evidence>
<dbReference type="InParanoid" id="E4WTF0"/>
<evidence type="ECO:0000256" key="1">
    <source>
        <dbReference type="SAM" id="SignalP"/>
    </source>
</evidence>
<feature type="signal peptide" evidence="1">
    <location>
        <begin position="1"/>
        <end position="18"/>
    </location>
</feature>
<accession>E4WTF0</accession>
<dbReference type="EMBL" id="FN653016">
    <property type="protein sequence ID" value="CBY07198.1"/>
    <property type="molecule type" value="Genomic_DNA"/>
</dbReference>
<feature type="chain" id="PRO_5003189540" description="FAST kinase leucine-rich domain-containing protein" evidence="1">
    <location>
        <begin position="19"/>
        <end position="767"/>
    </location>
</feature>
<proteinExistence type="predicted"/>
<evidence type="ECO:0000313" key="2">
    <source>
        <dbReference type="EMBL" id="CBY07198.1"/>
    </source>
</evidence>
<dbReference type="Proteomes" id="UP000001307">
    <property type="component" value="Unassembled WGS sequence"/>
</dbReference>
<sequence>MLLTFLAIYLITEILSKALKSFWITSSCCRCANSGNSSLLGSPVSAIQDQPLLSDLADLCQTCGSPNSQSASPPPVPLLLPSLLTDEHKDDGKIGTDLDDSNLSVLGDAPDQLQANKTIAFKRPTSLPIFQYTELVPRSSRQQAFSLLTLEHYSYHESLVIVNHMASLVHTENLSKDRLAAELSLTMRTMRKNLSPPVAIEAVNFVQRAFCRMENKTLCEEMVKDQGLLRIVGSLHKNRKMLENTQLLTLAKNLLRLRWSLQYSTITDFINACQIKEAEFNTEEVTLFCQCLHNVHLMSSLEENLVETMGQSAVRILEDYVLNEIEDEELSSTLYMTLMFKCFGKRMSFSQKRQIGDLFLKMIEKDALTSDLAFDDGRLAVIHVLDAFYRADAELNSFRAIFETCGSELADSQHAKLVSQDVSALLRCFQKFKDQDSSAVNKCLGKIADSIHCSIVSDINNVKARDFTKNVKTLTAKYFFSEKLFYVFCTIVERDLEAKCSCKFSDKNICVKSCRFLDFCALADALDAISQIYFIFKNEIYHHQFLAKIENRLCELKTWKSLFTSQVKNKASKIAFVLQHFQTFGYFPKKFISATNNSNENRLAFILTTRNKKVHSQIQSWALYQNTCSFNVALKRSIFANMLKSSRSTQPRSLMTMESQIRSLLFLFFSPPNQIRQEFSPGHNIPFFVINNELAVLPLPRSRFSRDTNGPIASLARLNGRVVPTVRLLRMKYKQRIIFIPHYEFDALKNSQTLRQGTVFRKKNIFL</sequence>
<keyword evidence="1" id="KW-0732">Signal</keyword>
<organism evidence="2">
    <name type="scientific">Oikopleura dioica</name>
    <name type="common">Tunicate</name>
    <dbReference type="NCBI Taxonomy" id="34765"/>
    <lineage>
        <taxon>Eukaryota</taxon>
        <taxon>Metazoa</taxon>
        <taxon>Chordata</taxon>
        <taxon>Tunicata</taxon>
        <taxon>Appendicularia</taxon>
        <taxon>Copelata</taxon>
        <taxon>Oikopleuridae</taxon>
        <taxon>Oikopleura</taxon>
    </lineage>
</organism>
<name>E4WTF0_OIKDI</name>
<dbReference type="OrthoDB" id="10337554at2759"/>
<keyword evidence="3" id="KW-1185">Reference proteome</keyword>
<gene>
    <name evidence="2" type="ORF">GSOID_T00006286001</name>
</gene>
<evidence type="ECO:0000313" key="3">
    <source>
        <dbReference type="Proteomes" id="UP000001307"/>
    </source>
</evidence>
<protein>
    <recommendedName>
        <fullName evidence="4">FAST kinase leucine-rich domain-containing protein</fullName>
    </recommendedName>
</protein>